<dbReference type="Proteomes" id="UP000284751">
    <property type="component" value="Unassembled WGS sequence"/>
</dbReference>
<accession>A0A412AXY8</accession>
<gene>
    <name evidence="3" type="ORF">DWY99_06440</name>
</gene>
<protein>
    <submittedName>
        <fullName evidence="3">Uncharacterized protein</fullName>
    </submittedName>
</protein>
<dbReference type="EMBL" id="QRTC01000020">
    <property type="protein sequence ID" value="RGQ41266.1"/>
    <property type="molecule type" value="Genomic_DNA"/>
</dbReference>
<proteinExistence type="predicted"/>
<evidence type="ECO:0000256" key="1">
    <source>
        <dbReference type="SAM" id="MobiDB-lite"/>
    </source>
</evidence>
<feature type="transmembrane region" description="Helical" evidence="2">
    <location>
        <begin position="49"/>
        <end position="71"/>
    </location>
</feature>
<keyword evidence="2" id="KW-0472">Membrane</keyword>
<evidence type="ECO:0000313" key="4">
    <source>
        <dbReference type="Proteomes" id="UP000284751"/>
    </source>
</evidence>
<evidence type="ECO:0000313" key="3">
    <source>
        <dbReference type="EMBL" id="RGQ41266.1"/>
    </source>
</evidence>
<keyword evidence="2" id="KW-0812">Transmembrane</keyword>
<comment type="caution">
    <text evidence="3">The sequence shown here is derived from an EMBL/GenBank/DDBJ whole genome shotgun (WGS) entry which is preliminary data.</text>
</comment>
<evidence type="ECO:0000256" key="2">
    <source>
        <dbReference type="SAM" id="Phobius"/>
    </source>
</evidence>
<organism evidence="3 4">
    <name type="scientific">[Clostridium] leptum</name>
    <dbReference type="NCBI Taxonomy" id="1535"/>
    <lineage>
        <taxon>Bacteria</taxon>
        <taxon>Bacillati</taxon>
        <taxon>Bacillota</taxon>
        <taxon>Clostridia</taxon>
        <taxon>Eubacteriales</taxon>
        <taxon>Oscillospiraceae</taxon>
        <taxon>Oscillospiraceae incertae sedis</taxon>
    </lineage>
</organism>
<sequence length="277" mass="29675">MGGGGTAKKRCQGGPAAEDPRQAVSRASIYFLTGIHTEKEKRMKAVTKILIVLAVLVVLLGIAAGVLYFLATTDDNAGKYEAEPSTDIVEPAVKAALTGQETEITQDQINGFFSYYIQENGLTLAGHRVKKLYLQLGETPGAVSLYLVCEGLGKDLGITAQGQMIYLEAGKEFSLQISDMKVGRLKVPASWVLSWISSRLPEGMEAQEDTIVIGSQFLQIPLGDLQASLSLDGFRTEQGRAYVQVSGAVEALQEYLQKKIGESGLGDLLSGFGISLP</sequence>
<name>A0A412AXY8_9FIRM</name>
<dbReference type="AlphaFoldDB" id="A0A412AXY8"/>
<reference evidence="3 4" key="1">
    <citation type="submission" date="2018-08" db="EMBL/GenBank/DDBJ databases">
        <title>A genome reference for cultivated species of the human gut microbiota.</title>
        <authorList>
            <person name="Zou Y."/>
            <person name="Xue W."/>
            <person name="Luo G."/>
        </authorList>
    </citation>
    <scope>NUCLEOTIDE SEQUENCE [LARGE SCALE GENOMIC DNA]</scope>
    <source>
        <strain evidence="3 4">AF28-26</strain>
    </source>
</reference>
<feature type="region of interest" description="Disordered" evidence="1">
    <location>
        <begin position="1"/>
        <end position="20"/>
    </location>
</feature>
<keyword evidence="2" id="KW-1133">Transmembrane helix</keyword>